<keyword evidence="2 5" id="KW-0812">Transmembrane</keyword>
<feature type="transmembrane region" description="Helical" evidence="5">
    <location>
        <begin position="47"/>
        <end position="65"/>
    </location>
</feature>
<organism evidence="6 7">
    <name type="scientific">Niastella koreensis</name>
    <dbReference type="NCBI Taxonomy" id="354356"/>
    <lineage>
        <taxon>Bacteria</taxon>
        <taxon>Pseudomonadati</taxon>
        <taxon>Bacteroidota</taxon>
        <taxon>Chitinophagia</taxon>
        <taxon>Chitinophagales</taxon>
        <taxon>Chitinophagaceae</taxon>
        <taxon>Niastella</taxon>
    </lineage>
</organism>
<keyword evidence="7" id="KW-1185">Reference proteome</keyword>
<keyword evidence="4 5" id="KW-0472">Membrane</keyword>
<keyword evidence="3 5" id="KW-1133">Transmembrane helix</keyword>
<comment type="caution">
    <text evidence="6">The sequence shown here is derived from an EMBL/GenBank/DDBJ whole genome shotgun (WGS) entry which is preliminary data.</text>
</comment>
<reference evidence="6 7" key="1">
    <citation type="submission" date="2016-04" db="EMBL/GenBank/DDBJ databases">
        <authorList>
            <person name="Chen L."/>
            <person name="Zhuang W."/>
            <person name="Wang G."/>
        </authorList>
    </citation>
    <scope>NUCLEOTIDE SEQUENCE [LARGE SCALE GENOMIC DNA]</scope>
    <source>
        <strain evidence="7">GR20</strain>
    </source>
</reference>
<dbReference type="EMBL" id="LWBO01000010">
    <property type="protein sequence ID" value="OQP49561.1"/>
    <property type="molecule type" value="Genomic_DNA"/>
</dbReference>
<dbReference type="RefSeq" id="WP_014220046.1">
    <property type="nucleotide sequence ID" value="NZ_LWBO01000010.1"/>
</dbReference>
<name>A0ABX3NY47_9BACT</name>
<evidence type="ECO:0000256" key="5">
    <source>
        <dbReference type="SAM" id="Phobius"/>
    </source>
</evidence>
<feature type="transmembrane region" description="Helical" evidence="5">
    <location>
        <begin position="7"/>
        <end position="27"/>
    </location>
</feature>
<evidence type="ECO:0000256" key="1">
    <source>
        <dbReference type="ARBA" id="ARBA00004141"/>
    </source>
</evidence>
<dbReference type="InterPro" id="IPR032808">
    <property type="entry name" value="DoxX"/>
</dbReference>
<dbReference type="Pfam" id="PF13564">
    <property type="entry name" value="DoxX_2"/>
    <property type="match status" value="1"/>
</dbReference>
<evidence type="ECO:0000256" key="2">
    <source>
        <dbReference type="ARBA" id="ARBA00022692"/>
    </source>
</evidence>
<evidence type="ECO:0000313" key="7">
    <source>
        <dbReference type="Proteomes" id="UP000192277"/>
    </source>
</evidence>
<evidence type="ECO:0000256" key="3">
    <source>
        <dbReference type="ARBA" id="ARBA00022989"/>
    </source>
</evidence>
<protein>
    <submittedName>
        <fullName evidence="6">DoxX family protein</fullName>
    </submittedName>
</protein>
<sequence length="136" mass="15239">MTKRQQRLITWIFRVIAALIMLQTLFFKFTAAPESVYIFSKLGMEPWGRIGIGVLELVASILILIPRTIAFGALLGLGLMSGAIFFHLTRLGIVVQNDAGELFIYALLVFISCLILAVVYRAQLPGLFFKTKHDHL</sequence>
<evidence type="ECO:0000313" key="6">
    <source>
        <dbReference type="EMBL" id="OQP49561.1"/>
    </source>
</evidence>
<dbReference type="Proteomes" id="UP000192277">
    <property type="component" value="Unassembled WGS sequence"/>
</dbReference>
<proteinExistence type="predicted"/>
<comment type="subcellular location">
    <subcellularLocation>
        <location evidence="1">Membrane</location>
        <topology evidence="1">Multi-pass membrane protein</topology>
    </subcellularLocation>
</comment>
<gene>
    <name evidence="6" type="ORF">A4D02_28635</name>
</gene>
<evidence type="ECO:0000256" key="4">
    <source>
        <dbReference type="ARBA" id="ARBA00023136"/>
    </source>
</evidence>
<feature type="transmembrane region" description="Helical" evidence="5">
    <location>
        <begin position="102"/>
        <end position="122"/>
    </location>
</feature>
<accession>A0ABX3NY47</accession>
<feature type="transmembrane region" description="Helical" evidence="5">
    <location>
        <begin position="72"/>
        <end position="90"/>
    </location>
</feature>